<evidence type="ECO:0000256" key="4">
    <source>
        <dbReference type="ARBA" id="ARBA00022695"/>
    </source>
</evidence>
<evidence type="ECO:0000256" key="3">
    <source>
        <dbReference type="ARBA" id="ARBA00022679"/>
    </source>
</evidence>
<keyword evidence="7" id="KW-0378">Hydrolase</keyword>
<dbReference type="Proteomes" id="UP000526942">
    <property type="component" value="Unassembled WGS sequence"/>
</dbReference>
<comment type="similarity">
    <text evidence="1">Belongs to the beta type-B retroviral polymerase family. HERV class-II K(HML-2) pol subfamily.</text>
</comment>
<keyword evidence="8" id="KW-0695">RNA-directed DNA polymerase</keyword>
<keyword evidence="5" id="KW-0540">Nuclease</keyword>
<dbReference type="GO" id="GO:0003964">
    <property type="term" value="F:RNA-directed DNA polymerase activity"/>
    <property type="evidence" value="ECO:0007669"/>
    <property type="project" value="UniProtKB-KW"/>
</dbReference>
<dbReference type="GO" id="GO:0035613">
    <property type="term" value="F:RNA stem-loop binding"/>
    <property type="evidence" value="ECO:0007669"/>
    <property type="project" value="TreeGrafter"/>
</dbReference>
<dbReference type="PANTHER" id="PTHR41694:SF3">
    <property type="entry name" value="RNA-DIRECTED DNA POLYMERASE-RELATED"/>
    <property type="match status" value="1"/>
</dbReference>
<gene>
    <name evidence="10" type="primary">Ervk18_5</name>
    <name evidence="10" type="ORF">CORCON_R05612</name>
</gene>
<evidence type="ECO:0000313" key="10">
    <source>
        <dbReference type="EMBL" id="NXK01311.1"/>
    </source>
</evidence>
<protein>
    <recommendedName>
        <fullName evidence="2">ribonuclease H</fullName>
        <ecNumber evidence="2">3.1.26.4</ecNumber>
    </recommendedName>
</protein>
<dbReference type="Pfam" id="PF06817">
    <property type="entry name" value="RVT_thumb"/>
    <property type="match status" value="1"/>
</dbReference>
<organism evidence="10 11">
    <name type="scientific">Corythaixoides concolor</name>
    <name type="common">Grey go-away-bird</name>
    <dbReference type="NCBI Taxonomy" id="103956"/>
    <lineage>
        <taxon>Eukaryota</taxon>
        <taxon>Metazoa</taxon>
        <taxon>Chordata</taxon>
        <taxon>Craniata</taxon>
        <taxon>Vertebrata</taxon>
        <taxon>Euteleostomi</taxon>
        <taxon>Archelosauria</taxon>
        <taxon>Archosauria</taxon>
        <taxon>Dinosauria</taxon>
        <taxon>Saurischia</taxon>
        <taxon>Theropoda</taxon>
        <taxon>Coelurosauria</taxon>
        <taxon>Aves</taxon>
        <taxon>Neognathae</taxon>
        <taxon>Neoaves</taxon>
        <taxon>Otidimorphae</taxon>
        <taxon>Musophagiformes</taxon>
        <taxon>Musophagidae</taxon>
        <taxon>Corythaixoides</taxon>
    </lineage>
</organism>
<dbReference type="EMBL" id="VXAM01003059">
    <property type="protein sequence ID" value="NXK01311.1"/>
    <property type="molecule type" value="Genomic_DNA"/>
</dbReference>
<dbReference type="InterPro" id="IPR000477">
    <property type="entry name" value="RT_dom"/>
</dbReference>
<dbReference type="AlphaFoldDB" id="A0A7L0G055"/>
<evidence type="ECO:0000256" key="8">
    <source>
        <dbReference type="ARBA" id="ARBA00022918"/>
    </source>
</evidence>
<sequence length="316" mass="36079">DGPKFAFSIPSINQSEPMKRYHWVVLSQGIKNSPAICQIYVARAPSGIRLKYPQMLIYHYMDDILLASQSTDLLARLLQKRFKRSNLGNILGWKISMSTVRPQRITLHTKIHTLNDLQRLLGTINWVRPMLGIDNTQLSPLLDMLKGEPCLNSLQQLTPEVQKALAQVELAIQSRQAYRQKENLEITLMAINNHSGMRNNRMILLEWVFLSHQQTKTIVSRTEMIAMVICKSRKRIVQMQGREPACIRIPLTQEQLEWCLANSVALQNAFLGFAGQVSIHYPSHKMLSALQDLPLQFRPRCRPTPVEGITVFTDGS</sequence>
<dbReference type="InterPro" id="IPR043128">
    <property type="entry name" value="Rev_trsase/Diguanyl_cyclase"/>
</dbReference>
<evidence type="ECO:0000259" key="9">
    <source>
        <dbReference type="PROSITE" id="PS50878"/>
    </source>
</evidence>
<dbReference type="InterPro" id="IPR010661">
    <property type="entry name" value="RVT_thumb"/>
</dbReference>
<evidence type="ECO:0000256" key="6">
    <source>
        <dbReference type="ARBA" id="ARBA00022759"/>
    </source>
</evidence>
<evidence type="ECO:0000256" key="7">
    <source>
        <dbReference type="ARBA" id="ARBA00022801"/>
    </source>
</evidence>
<feature type="domain" description="Reverse transcriptase" evidence="9">
    <location>
        <begin position="1"/>
        <end position="125"/>
    </location>
</feature>
<dbReference type="Pfam" id="PF00078">
    <property type="entry name" value="RVT_1"/>
    <property type="match status" value="1"/>
</dbReference>
<dbReference type="EC" id="3.1.26.4" evidence="2"/>
<evidence type="ECO:0000256" key="2">
    <source>
        <dbReference type="ARBA" id="ARBA00012180"/>
    </source>
</evidence>
<dbReference type="SUPFAM" id="SSF56672">
    <property type="entry name" value="DNA/RNA polymerases"/>
    <property type="match status" value="1"/>
</dbReference>
<dbReference type="PANTHER" id="PTHR41694">
    <property type="entry name" value="ENDOGENOUS RETROVIRUS GROUP K MEMBER POL PROTEIN"/>
    <property type="match status" value="1"/>
</dbReference>
<comment type="caution">
    <text evidence="10">The sequence shown here is derived from an EMBL/GenBank/DDBJ whole genome shotgun (WGS) entry which is preliminary data.</text>
</comment>
<keyword evidence="3" id="KW-0808">Transferase</keyword>
<dbReference type="Gene3D" id="3.10.10.10">
    <property type="entry name" value="HIV Type 1 Reverse Transcriptase, subunit A, domain 1"/>
    <property type="match status" value="1"/>
</dbReference>
<feature type="non-terminal residue" evidence="10">
    <location>
        <position position="316"/>
    </location>
</feature>
<keyword evidence="6" id="KW-0255">Endonuclease</keyword>
<reference evidence="10 11" key="1">
    <citation type="submission" date="2019-09" db="EMBL/GenBank/DDBJ databases">
        <title>Bird 10,000 Genomes (B10K) Project - Family phase.</title>
        <authorList>
            <person name="Zhang G."/>
        </authorList>
    </citation>
    <scope>NUCLEOTIDE SEQUENCE [LARGE SCALE GENOMIC DNA]</scope>
    <source>
        <strain evidence="10">B10K-DU-011-20</strain>
        <tissue evidence="10">Muscle</tissue>
    </source>
</reference>
<dbReference type="GO" id="GO:0004523">
    <property type="term" value="F:RNA-DNA hybrid ribonuclease activity"/>
    <property type="evidence" value="ECO:0007669"/>
    <property type="project" value="UniProtKB-EC"/>
</dbReference>
<dbReference type="InterPro" id="IPR043502">
    <property type="entry name" value="DNA/RNA_pol_sf"/>
</dbReference>
<dbReference type="OrthoDB" id="422540at2759"/>
<keyword evidence="11" id="KW-1185">Reference proteome</keyword>
<accession>A0A7L0G055</accession>
<dbReference type="Gene3D" id="3.30.70.270">
    <property type="match status" value="2"/>
</dbReference>
<name>A0A7L0G055_CORCN</name>
<proteinExistence type="inferred from homology"/>
<evidence type="ECO:0000256" key="1">
    <source>
        <dbReference type="ARBA" id="ARBA00010879"/>
    </source>
</evidence>
<evidence type="ECO:0000256" key="5">
    <source>
        <dbReference type="ARBA" id="ARBA00022722"/>
    </source>
</evidence>
<feature type="non-terminal residue" evidence="10">
    <location>
        <position position="1"/>
    </location>
</feature>
<evidence type="ECO:0000313" key="11">
    <source>
        <dbReference type="Proteomes" id="UP000526942"/>
    </source>
</evidence>
<keyword evidence="4" id="KW-0548">Nucleotidyltransferase</keyword>
<dbReference type="PROSITE" id="PS50878">
    <property type="entry name" value="RT_POL"/>
    <property type="match status" value="1"/>
</dbReference>